<keyword evidence="10" id="KW-1185">Reference proteome</keyword>
<reference evidence="9" key="1">
    <citation type="submission" date="2023-03" db="EMBL/GenBank/DDBJ databases">
        <title>Massive genome expansion in bonnet fungi (Mycena s.s.) driven by repeated elements and novel gene families across ecological guilds.</title>
        <authorList>
            <consortium name="Lawrence Berkeley National Laboratory"/>
            <person name="Harder C.B."/>
            <person name="Miyauchi S."/>
            <person name="Viragh M."/>
            <person name="Kuo A."/>
            <person name="Thoen E."/>
            <person name="Andreopoulos B."/>
            <person name="Lu D."/>
            <person name="Skrede I."/>
            <person name="Drula E."/>
            <person name="Henrissat B."/>
            <person name="Morin E."/>
            <person name="Kohler A."/>
            <person name="Barry K."/>
            <person name="LaButti K."/>
            <person name="Morin E."/>
            <person name="Salamov A."/>
            <person name="Lipzen A."/>
            <person name="Mereny Z."/>
            <person name="Hegedus B."/>
            <person name="Baldrian P."/>
            <person name="Stursova M."/>
            <person name="Weitz H."/>
            <person name="Taylor A."/>
            <person name="Grigoriev I.V."/>
            <person name="Nagy L.G."/>
            <person name="Martin F."/>
            <person name="Kauserud H."/>
        </authorList>
    </citation>
    <scope>NUCLEOTIDE SEQUENCE</scope>
    <source>
        <strain evidence="9">CBHHK188m</strain>
    </source>
</reference>
<evidence type="ECO:0000256" key="5">
    <source>
        <dbReference type="ARBA" id="ARBA00022801"/>
    </source>
</evidence>
<feature type="transmembrane region" description="Helical" evidence="8">
    <location>
        <begin position="40"/>
        <end position="59"/>
    </location>
</feature>
<dbReference type="PRINTS" id="PR00724">
    <property type="entry name" value="CRBOXYPTASEC"/>
</dbReference>
<keyword evidence="3" id="KW-0121">Carboxypeptidase</keyword>
<evidence type="ECO:0000313" key="9">
    <source>
        <dbReference type="EMBL" id="KAJ7770967.1"/>
    </source>
</evidence>
<feature type="region of interest" description="Disordered" evidence="7">
    <location>
        <begin position="1"/>
        <end position="32"/>
    </location>
</feature>
<accession>A0AAD7JSL5</accession>
<dbReference type="GO" id="GO:0000324">
    <property type="term" value="C:fungal-type vacuole"/>
    <property type="evidence" value="ECO:0007669"/>
    <property type="project" value="TreeGrafter"/>
</dbReference>
<gene>
    <name evidence="9" type="ORF">DFH07DRAFT_804333</name>
</gene>
<dbReference type="PANTHER" id="PTHR11802">
    <property type="entry name" value="SERINE PROTEASE FAMILY S10 SERINE CARBOXYPEPTIDASE"/>
    <property type="match status" value="1"/>
</dbReference>
<dbReference type="InterPro" id="IPR029058">
    <property type="entry name" value="AB_hydrolase_fold"/>
</dbReference>
<dbReference type="PANTHER" id="PTHR11802:SF113">
    <property type="entry name" value="SERINE CARBOXYPEPTIDASE CTSA-4.1"/>
    <property type="match status" value="1"/>
</dbReference>
<evidence type="ECO:0000256" key="8">
    <source>
        <dbReference type="SAM" id="Phobius"/>
    </source>
</evidence>
<keyword evidence="8" id="KW-0812">Transmembrane</keyword>
<protein>
    <recommendedName>
        <fullName evidence="2">carboxypeptidase C</fullName>
        <ecNumber evidence="2">3.4.16.5</ecNumber>
    </recommendedName>
</protein>
<evidence type="ECO:0000256" key="1">
    <source>
        <dbReference type="ARBA" id="ARBA00009431"/>
    </source>
</evidence>
<dbReference type="GO" id="GO:0004185">
    <property type="term" value="F:serine-type carboxypeptidase activity"/>
    <property type="evidence" value="ECO:0007669"/>
    <property type="project" value="UniProtKB-EC"/>
</dbReference>
<dbReference type="InterPro" id="IPR001563">
    <property type="entry name" value="Peptidase_S10"/>
</dbReference>
<dbReference type="EMBL" id="JARJLG010000022">
    <property type="protein sequence ID" value="KAJ7770967.1"/>
    <property type="molecule type" value="Genomic_DNA"/>
</dbReference>
<dbReference type="SUPFAM" id="SSF53474">
    <property type="entry name" value="alpha/beta-Hydrolases"/>
    <property type="match status" value="1"/>
</dbReference>
<keyword evidence="5" id="KW-0378">Hydrolase</keyword>
<dbReference type="AlphaFoldDB" id="A0AAD7JSL5"/>
<dbReference type="Gene3D" id="3.40.50.1820">
    <property type="entry name" value="alpha/beta hydrolase"/>
    <property type="match status" value="1"/>
</dbReference>
<name>A0AAD7JSL5_9AGAR</name>
<keyword evidence="8" id="KW-0472">Membrane</keyword>
<evidence type="ECO:0000256" key="2">
    <source>
        <dbReference type="ARBA" id="ARBA00012446"/>
    </source>
</evidence>
<dbReference type="Proteomes" id="UP001215280">
    <property type="component" value="Unassembled WGS sequence"/>
</dbReference>
<dbReference type="Pfam" id="PF00450">
    <property type="entry name" value="Peptidase_S10"/>
    <property type="match status" value="1"/>
</dbReference>
<dbReference type="EC" id="3.4.16.5" evidence="2"/>
<comment type="similarity">
    <text evidence="1">Belongs to the peptidase S10 family.</text>
</comment>
<evidence type="ECO:0000256" key="4">
    <source>
        <dbReference type="ARBA" id="ARBA00022670"/>
    </source>
</evidence>
<sequence>MKNLSMKATRTTLLPWRDPQDPSEIDSTGRRGRSTRARTAWLLGCALAMAWTPYSLRIWNTSYPSAESFYASITSAENICPVSAGPGISHAGYIGLRGDREDTPKRSFFWYFEAEHDAENAPIVLSIGGGPGSSGMVNPMAGQGPCLAVENGTIPNPNRWTEHFNLLALDHPVGVGFSYGTQVNNSRDAAIDVYDFFQKFYRLFPHLLKNQLILSGGSYGGMYIPHIATVIHEQNTALAAGKGEPSAVHINLESMMIHNPISDATSQYTWELQMRCYNAEIYNASTCAEMFEILPVCLDSIRLAQQGPGWNVERHVAAQNICDPLERGDTHGTVVEDIRRKCYNKDGCPSPSLGWTDEFFHRTDIKDSLGIPERIDYRIHADDVSVEFGKYGDLIQPAYLLYEPLLAAGIRLLHYVGTQDAICAWPGVLSFLKLIRSPFQEEFLSTPDISWPTAEDATVRAVGEGAGSMTYILVAQAGHSVPKHQPKLVKSIVEHWVPNVPFGLSL</sequence>
<keyword evidence="4" id="KW-0645">Protease</keyword>
<dbReference type="Gene3D" id="1.10.287.410">
    <property type="match status" value="1"/>
</dbReference>
<feature type="compositionally biased region" description="Polar residues" evidence="7">
    <location>
        <begin position="1"/>
        <end position="12"/>
    </location>
</feature>
<evidence type="ECO:0000313" key="10">
    <source>
        <dbReference type="Proteomes" id="UP001215280"/>
    </source>
</evidence>
<dbReference type="GO" id="GO:0006508">
    <property type="term" value="P:proteolysis"/>
    <property type="evidence" value="ECO:0007669"/>
    <property type="project" value="UniProtKB-KW"/>
</dbReference>
<keyword evidence="6" id="KW-0325">Glycoprotein</keyword>
<evidence type="ECO:0000256" key="3">
    <source>
        <dbReference type="ARBA" id="ARBA00022645"/>
    </source>
</evidence>
<comment type="caution">
    <text evidence="9">The sequence shown here is derived from an EMBL/GenBank/DDBJ whole genome shotgun (WGS) entry which is preliminary data.</text>
</comment>
<organism evidence="9 10">
    <name type="scientific">Mycena maculata</name>
    <dbReference type="NCBI Taxonomy" id="230809"/>
    <lineage>
        <taxon>Eukaryota</taxon>
        <taxon>Fungi</taxon>
        <taxon>Dikarya</taxon>
        <taxon>Basidiomycota</taxon>
        <taxon>Agaricomycotina</taxon>
        <taxon>Agaricomycetes</taxon>
        <taxon>Agaricomycetidae</taxon>
        <taxon>Agaricales</taxon>
        <taxon>Marasmiineae</taxon>
        <taxon>Mycenaceae</taxon>
        <taxon>Mycena</taxon>
    </lineage>
</organism>
<evidence type="ECO:0000256" key="6">
    <source>
        <dbReference type="ARBA" id="ARBA00023180"/>
    </source>
</evidence>
<evidence type="ECO:0000256" key="7">
    <source>
        <dbReference type="SAM" id="MobiDB-lite"/>
    </source>
</evidence>
<proteinExistence type="inferred from homology"/>
<keyword evidence="8" id="KW-1133">Transmembrane helix</keyword>